<dbReference type="OrthoDB" id="332863at2759"/>
<dbReference type="Proteomes" id="UP000756346">
    <property type="component" value="Unassembled WGS sequence"/>
</dbReference>
<dbReference type="PANTHER" id="PTHR43546:SF9">
    <property type="entry name" value="L-ASCORBATE-6-PHOSPHATE LACTONASE ULAG-RELATED"/>
    <property type="match status" value="1"/>
</dbReference>
<name>A0A9P9C080_9PEZI</name>
<protein>
    <submittedName>
        <fullName evidence="4">Beta-lactamase superfamily domain-containing protein</fullName>
    </submittedName>
</protein>
<dbReference type="EMBL" id="JAGTJQ010000001">
    <property type="protein sequence ID" value="KAH7040859.1"/>
    <property type="molecule type" value="Genomic_DNA"/>
</dbReference>
<dbReference type="InterPro" id="IPR050114">
    <property type="entry name" value="UPF0173_UPF0282_UlaG_hydrolase"/>
</dbReference>
<evidence type="ECO:0000313" key="5">
    <source>
        <dbReference type="Proteomes" id="UP000756346"/>
    </source>
</evidence>
<feature type="domain" description="Metallo-beta-lactamase" evidence="3">
    <location>
        <begin position="47"/>
        <end position="277"/>
    </location>
</feature>
<proteinExistence type="predicted"/>
<dbReference type="Pfam" id="PF12706">
    <property type="entry name" value="Lactamase_B_2"/>
    <property type="match status" value="1"/>
</dbReference>
<dbReference type="PANTHER" id="PTHR43546">
    <property type="entry name" value="UPF0173 METAL-DEPENDENT HYDROLASE MJ1163-RELATED"/>
    <property type="match status" value="1"/>
</dbReference>
<dbReference type="AlphaFoldDB" id="A0A9P9C080"/>
<evidence type="ECO:0000256" key="2">
    <source>
        <dbReference type="SAM" id="MobiDB-lite"/>
    </source>
</evidence>
<feature type="region of interest" description="Disordered" evidence="2">
    <location>
        <begin position="228"/>
        <end position="251"/>
    </location>
</feature>
<dbReference type="RefSeq" id="XP_046018914.1">
    <property type="nucleotide sequence ID" value="XM_046151488.1"/>
</dbReference>
<accession>A0A9P9C080</accession>
<dbReference type="Gene3D" id="3.60.15.10">
    <property type="entry name" value="Ribonuclease Z/Hydroxyacylglutathione hydrolase-like"/>
    <property type="match status" value="1"/>
</dbReference>
<dbReference type="SUPFAM" id="SSF56281">
    <property type="entry name" value="Metallo-hydrolase/oxidoreductase"/>
    <property type="match status" value="1"/>
</dbReference>
<dbReference type="GO" id="GO:0016787">
    <property type="term" value="F:hydrolase activity"/>
    <property type="evidence" value="ECO:0007669"/>
    <property type="project" value="UniProtKB-KW"/>
</dbReference>
<sequence length="316" mass="33646">MDKSASSWAITPPSSFKASLAITHIGSATTLITITAKNGAKNGNKTTFLTDPIFSPAGTAFPVTADFSLVVQIDPALSLSNLPPIDAVLLSHEDHPDHIDAPSRQLLHGRQVFTTPDGAAVIGQGRDRGGLWGLRPWESVTASIGGSEFTITGTPCEHLPGGEVTGFVITTSDFGEDEQGRPHAVWFSGDTLYLPEAHRQLKDKYNILVAIVNLGGVMIDWPPPLPAASQPTTAPSTVDVDPATESEPGKLQTTMDGKQAAQLCKDLEVSVLVPVHYEGWLHYTQSKESLVKDLEDEGVAGRVCWLPGGGEARRVI</sequence>
<dbReference type="InterPro" id="IPR001279">
    <property type="entry name" value="Metallo-B-lactamas"/>
</dbReference>
<keyword evidence="5" id="KW-1185">Reference proteome</keyword>
<dbReference type="InterPro" id="IPR036866">
    <property type="entry name" value="RibonucZ/Hydroxyglut_hydro"/>
</dbReference>
<evidence type="ECO:0000313" key="4">
    <source>
        <dbReference type="EMBL" id="KAH7040859.1"/>
    </source>
</evidence>
<gene>
    <name evidence="4" type="ORF">B0I36DRAFT_281493</name>
</gene>
<organism evidence="4 5">
    <name type="scientific">Microdochium trichocladiopsis</name>
    <dbReference type="NCBI Taxonomy" id="1682393"/>
    <lineage>
        <taxon>Eukaryota</taxon>
        <taxon>Fungi</taxon>
        <taxon>Dikarya</taxon>
        <taxon>Ascomycota</taxon>
        <taxon>Pezizomycotina</taxon>
        <taxon>Sordariomycetes</taxon>
        <taxon>Xylariomycetidae</taxon>
        <taxon>Xylariales</taxon>
        <taxon>Microdochiaceae</taxon>
        <taxon>Microdochium</taxon>
    </lineage>
</organism>
<dbReference type="GeneID" id="70181034"/>
<reference evidence="4" key="1">
    <citation type="journal article" date="2021" name="Nat. Commun.">
        <title>Genetic determinants of endophytism in the Arabidopsis root mycobiome.</title>
        <authorList>
            <person name="Mesny F."/>
            <person name="Miyauchi S."/>
            <person name="Thiergart T."/>
            <person name="Pickel B."/>
            <person name="Atanasova L."/>
            <person name="Karlsson M."/>
            <person name="Huettel B."/>
            <person name="Barry K.W."/>
            <person name="Haridas S."/>
            <person name="Chen C."/>
            <person name="Bauer D."/>
            <person name="Andreopoulos W."/>
            <person name="Pangilinan J."/>
            <person name="LaButti K."/>
            <person name="Riley R."/>
            <person name="Lipzen A."/>
            <person name="Clum A."/>
            <person name="Drula E."/>
            <person name="Henrissat B."/>
            <person name="Kohler A."/>
            <person name="Grigoriev I.V."/>
            <person name="Martin F.M."/>
            <person name="Hacquard S."/>
        </authorList>
    </citation>
    <scope>NUCLEOTIDE SEQUENCE</scope>
    <source>
        <strain evidence="4">MPI-CAGE-CH-0230</strain>
    </source>
</reference>
<comment type="caution">
    <text evidence="4">The sequence shown here is derived from an EMBL/GenBank/DDBJ whole genome shotgun (WGS) entry which is preliminary data.</text>
</comment>
<evidence type="ECO:0000256" key="1">
    <source>
        <dbReference type="ARBA" id="ARBA00022801"/>
    </source>
</evidence>
<evidence type="ECO:0000259" key="3">
    <source>
        <dbReference type="Pfam" id="PF12706"/>
    </source>
</evidence>
<keyword evidence="1" id="KW-0378">Hydrolase</keyword>